<evidence type="ECO:0000256" key="6">
    <source>
        <dbReference type="ARBA" id="ARBA00022833"/>
    </source>
</evidence>
<sequence>MPKFDTGQCRFINRKIIGAQSSWYTFEQLNLSKQVVSVSYESYGLLAEIWSLIVLYSQYLPGVDCALEFLNSQGRMKFTRPIYKALMAWPTIRQQAINNFKSHRPFLHPTTAKLVEKDIGLC</sequence>
<dbReference type="InterPro" id="IPR016024">
    <property type="entry name" value="ARM-type_fold"/>
</dbReference>
<keyword evidence="7" id="KW-0482">Metalloprotease</keyword>
<keyword evidence="5" id="KW-0378">Hydrolase</keyword>
<keyword evidence="6" id="KW-0862">Zinc</keyword>
<dbReference type="GO" id="GO:0006508">
    <property type="term" value="P:proteolysis"/>
    <property type="evidence" value="ECO:0007669"/>
    <property type="project" value="UniProtKB-KW"/>
</dbReference>
<dbReference type="SMART" id="SM01263">
    <property type="entry name" value="Leuk-A4-hydro_C"/>
    <property type="match status" value="1"/>
</dbReference>
<dbReference type="GO" id="GO:0004177">
    <property type="term" value="F:aminopeptidase activity"/>
    <property type="evidence" value="ECO:0007669"/>
    <property type="project" value="TreeGrafter"/>
</dbReference>
<evidence type="ECO:0000256" key="4">
    <source>
        <dbReference type="ARBA" id="ARBA00022723"/>
    </source>
</evidence>
<comment type="similarity">
    <text evidence="2">Belongs to the peptidase M1 family.</text>
</comment>
<dbReference type="PANTHER" id="PTHR45726:SF3">
    <property type="entry name" value="LEUKOTRIENE A-4 HYDROLASE"/>
    <property type="match status" value="1"/>
</dbReference>
<evidence type="ECO:0000259" key="8">
    <source>
        <dbReference type="SMART" id="SM01263"/>
    </source>
</evidence>
<accession>A0A5K3FPV0</accession>
<proteinExistence type="inferred from homology"/>
<evidence type="ECO:0000256" key="7">
    <source>
        <dbReference type="ARBA" id="ARBA00023049"/>
    </source>
</evidence>
<dbReference type="AlphaFoldDB" id="A0A5K3FPV0"/>
<comment type="cofactor">
    <cofactor evidence="1">
        <name>Zn(2+)</name>
        <dbReference type="ChEBI" id="CHEBI:29105"/>
    </cofactor>
</comment>
<keyword evidence="3" id="KW-0645">Protease</keyword>
<organism evidence="9">
    <name type="scientific">Mesocestoides corti</name>
    <name type="common">Flatworm</name>
    <dbReference type="NCBI Taxonomy" id="53468"/>
    <lineage>
        <taxon>Eukaryota</taxon>
        <taxon>Metazoa</taxon>
        <taxon>Spiralia</taxon>
        <taxon>Lophotrochozoa</taxon>
        <taxon>Platyhelminthes</taxon>
        <taxon>Cestoda</taxon>
        <taxon>Eucestoda</taxon>
        <taxon>Cyclophyllidea</taxon>
        <taxon>Mesocestoididae</taxon>
        <taxon>Mesocestoides</taxon>
    </lineage>
</organism>
<protein>
    <submittedName>
        <fullName evidence="9">Leuk-A4-hydro_C domain-containing protein</fullName>
    </submittedName>
</protein>
<feature type="domain" description="Peptidase M1 leukotriene A4 hydrolase/aminopeptidase C-terminal" evidence="8">
    <location>
        <begin position="14"/>
        <end position="119"/>
    </location>
</feature>
<evidence type="ECO:0000256" key="5">
    <source>
        <dbReference type="ARBA" id="ARBA00022801"/>
    </source>
</evidence>
<evidence type="ECO:0000313" key="9">
    <source>
        <dbReference type="WBParaSite" id="MCU_010101-RA"/>
    </source>
</evidence>
<dbReference type="Pfam" id="PF09127">
    <property type="entry name" value="Leuk-A4-hydro_C"/>
    <property type="match status" value="1"/>
</dbReference>
<dbReference type="GO" id="GO:0008237">
    <property type="term" value="F:metallopeptidase activity"/>
    <property type="evidence" value="ECO:0007669"/>
    <property type="project" value="UniProtKB-KW"/>
</dbReference>
<dbReference type="InterPro" id="IPR038502">
    <property type="entry name" value="M1_LTA-4_hydro/amino_C_sf"/>
</dbReference>
<evidence type="ECO:0000256" key="2">
    <source>
        <dbReference type="ARBA" id="ARBA00010136"/>
    </source>
</evidence>
<dbReference type="GO" id="GO:0043171">
    <property type="term" value="P:peptide catabolic process"/>
    <property type="evidence" value="ECO:0007669"/>
    <property type="project" value="TreeGrafter"/>
</dbReference>
<dbReference type="GO" id="GO:0005829">
    <property type="term" value="C:cytosol"/>
    <property type="evidence" value="ECO:0007669"/>
    <property type="project" value="TreeGrafter"/>
</dbReference>
<dbReference type="GO" id="GO:0008270">
    <property type="term" value="F:zinc ion binding"/>
    <property type="evidence" value="ECO:0007669"/>
    <property type="project" value="InterPro"/>
</dbReference>
<name>A0A5K3FPV0_MESCO</name>
<evidence type="ECO:0000256" key="3">
    <source>
        <dbReference type="ARBA" id="ARBA00022670"/>
    </source>
</evidence>
<dbReference type="WBParaSite" id="MCU_010101-RA">
    <property type="protein sequence ID" value="MCU_010101-RA"/>
    <property type="gene ID" value="MCU_010101"/>
</dbReference>
<evidence type="ECO:0000256" key="1">
    <source>
        <dbReference type="ARBA" id="ARBA00001947"/>
    </source>
</evidence>
<dbReference type="GO" id="GO:0004301">
    <property type="term" value="F:epoxide hydrolase activity"/>
    <property type="evidence" value="ECO:0007669"/>
    <property type="project" value="TreeGrafter"/>
</dbReference>
<dbReference type="InterPro" id="IPR015211">
    <property type="entry name" value="Peptidase_M1_C"/>
</dbReference>
<dbReference type="SUPFAM" id="SSF48371">
    <property type="entry name" value="ARM repeat"/>
    <property type="match status" value="1"/>
</dbReference>
<reference evidence="9" key="1">
    <citation type="submission" date="2019-11" db="UniProtKB">
        <authorList>
            <consortium name="WormBaseParasite"/>
        </authorList>
    </citation>
    <scope>IDENTIFICATION</scope>
</reference>
<dbReference type="InterPro" id="IPR034015">
    <property type="entry name" value="M1_LTA4H"/>
</dbReference>
<dbReference type="PANTHER" id="PTHR45726">
    <property type="entry name" value="LEUKOTRIENE A-4 HYDROLASE"/>
    <property type="match status" value="1"/>
</dbReference>
<dbReference type="Gene3D" id="1.25.40.320">
    <property type="entry name" value="Peptidase M1, leukotriene A4 hydrolase/aminopeptidase C-terminal domain"/>
    <property type="match status" value="1"/>
</dbReference>
<keyword evidence="4" id="KW-0479">Metal-binding</keyword>